<feature type="domain" description="RING-type" evidence="10">
    <location>
        <begin position="173"/>
        <end position="382"/>
    </location>
</feature>
<keyword evidence="4" id="KW-0677">Repeat</keyword>
<dbReference type="Pfam" id="PF01485">
    <property type="entry name" value="IBR"/>
    <property type="match status" value="2"/>
</dbReference>
<dbReference type="CDD" id="cd20336">
    <property type="entry name" value="Rcat_RBR"/>
    <property type="match status" value="1"/>
</dbReference>
<comment type="pathway">
    <text evidence="1">Protein modification; protein ubiquitination.</text>
</comment>
<keyword evidence="3" id="KW-0479">Metal-binding</keyword>
<evidence type="ECO:0000256" key="4">
    <source>
        <dbReference type="ARBA" id="ARBA00022737"/>
    </source>
</evidence>
<dbReference type="PROSITE" id="PS50089">
    <property type="entry name" value="ZF_RING_2"/>
    <property type="match status" value="1"/>
</dbReference>
<evidence type="ECO:0000259" key="9">
    <source>
        <dbReference type="PROSITE" id="PS50089"/>
    </source>
</evidence>
<keyword evidence="2" id="KW-0808">Transferase</keyword>
<comment type="caution">
    <text evidence="11">The sequence shown here is derived from an EMBL/GenBank/DDBJ whole genome shotgun (WGS) entry which is preliminary data.</text>
</comment>
<keyword evidence="7" id="KW-0862">Zinc</keyword>
<dbReference type="EMBL" id="CAJJDP010000069">
    <property type="protein sequence ID" value="CAD8178197.1"/>
    <property type="molecule type" value="Genomic_DNA"/>
</dbReference>
<evidence type="ECO:0000256" key="7">
    <source>
        <dbReference type="ARBA" id="ARBA00022833"/>
    </source>
</evidence>
<evidence type="ECO:0000256" key="8">
    <source>
        <dbReference type="PROSITE-ProRule" id="PRU00175"/>
    </source>
</evidence>
<evidence type="ECO:0000313" key="11">
    <source>
        <dbReference type="EMBL" id="CAD8178197.1"/>
    </source>
</evidence>
<dbReference type="FunFam" id="1.20.120.1750:FF:000112">
    <property type="entry name" value="RBR-type E3 ubiquitin transferase"/>
    <property type="match status" value="1"/>
</dbReference>
<reference evidence="11" key="1">
    <citation type="submission" date="2021-01" db="EMBL/GenBank/DDBJ databases">
        <authorList>
            <consortium name="Genoscope - CEA"/>
            <person name="William W."/>
        </authorList>
    </citation>
    <scope>NUCLEOTIDE SEQUENCE</scope>
</reference>
<sequence length="385" mass="45248">MLQLFDVIKQITSKLRQNKEGTQADQLQNNLILESFLLGYLQGGSLSSKLFHQHLDIFVSLKLLVDCQIINQERLDKLYGDSILRKKDLLNLYKEVQDEIFEILENNQIDQNRKEIFESQWEIIQKPSPTSLNNEQQLAVSAIYQQFRQENEDPEKSLALTIQQIEENNENQLDIECKICFEKIPILEKVILCCSHYFHKSCLKSHYITYLKQQSFPIQCPSGCKQIITFRDLETVLDQPGLQEFKIQYLKTYLSRQKEYSCCPTADCAYFFIAGDNPHFVCPVCDKAYCLECKIEYHNKHSCQEYRDKLMTKSDEAKFQNFVKEANYKQCPNCKVWIEKNKGCDHMICKCKFEFCYNCGGEYNKCKCKNNTYLRAFINFFSLNG</sequence>
<dbReference type="PANTHER" id="PTHR22770:SF13">
    <property type="entry name" value="RING-TYPE DOMAIN-CONTAINING PROTEIN"/>
    <property type="match status" value="1"/>
</dbReference>
<accession>A0A8S1VMS9</accession>
<evidence type="ECO:0000313" key="12">
    <source>
        <dbReference type="Proteomes" id="UP000683925"/>
    </source>
</evidence>
<evidence type="ECO:0000256" key="6">
    <source>
        <dbReference type="ARBA" id="ARBA00022786"/>
    </source>
</evidence>
<dbReference type="GO" id="GO:0043130">
    <property type="term" value="F:ubiquitin binding"/>
    <property type="evidence" value="ECO:0007669"/>
    <property type="project" value="TreeGrafter"/>
</dbReference>
<name>A0A8S1VMS9_PAROT</name>
<dbReference type="InterPro" id="IPR051628">
    <property type="entry name" value="LUBAC_E3_Ligases"/>
</dbReference>
<feature type="domain" description="RING-type" evidence="9">
    <location>
        <begin position="177"/>
        <end position="221"/>
    </location>
</feature>
<organism evidence="11 12">
    <name type="scientific">Paramecium octaurelia</name>
    <dbReference type="NCBI Taxonomy" id="43137"/>
    <lineage>
        <taxon>Eukaryota</taxon>
        <taxon>Sar</taxon>
        <taxon>Alveolata</taxon>
        <taxon>Ciliophora</taxon>
        <taxon>Intramacronucleata</taxon>
        <taxon>Oligohymenophorea</taxon>
        <taxon>Peniculida</taxon>
        <taxon>Parameciidae</taxon>
        <taxon>Paramecium</taxon>
    </lineage>
</organism>
<dbReference type="SMART" id="SM00647">
    <property type="entry name" value="IBR"/>
    <property type="match status" value="2"/>
</dbReference>
<gene>
    <name evidence="11" type="ORF">POCTA_138.1.T0700212</name>
</gene>
<dbReference type="GO" id="GO:0008270">
    <property type="term" value="F:zinc ion binding"/>
    <property type="evidence" value="ECO:0007669"/>
    <property type="project" value="UniProtKB-KW"/>
</dbReference>
<keyword evidence="6" id="KW-0833">Ubl conjugation pathway</keyword>
<dbReference type="InterPro" id="IPR044066">
    <property type="entry name" value="TRIAD_supradom"/>
</dbReference>
<evidence type="ECO:0000256" key="1">
    <source>
        <dbReference type="ARBA" id="ARBA00004906"/>
    </source>
</evidence>
<dbReference type="InterPro" id="IPR001841">
    <property type="entry name" value="Znf_RING"/>
</dbReference>
<evidence type="ECO:0008006" key="13">
    <source>
        <dbReference type="Google" id="ProtNLM"/>
    </source>
</evidence>
<dbReference type="PANTHER" id="PTHR22770">
    <property type="entry name" value="UBIQUITIN CONJUGATING ENZYME 7 INTERACTING PROTEIN-RELATED"/>
    <property type="match status" value="1"/>
</dbReference>
<dbReference type="AlphaFoldDB" id="A0A8S1VMS9"/>
<proteinExistence type="predicted"/>
<dbReference type="GO" id="GO:0043161">
    <property type="term" value="P:proteasome-mediated ubiquitin-dependent protein catabolic process"/>
    <property type="evidence" value="ECO:0007669"/>
    <property type="project" value="TreeGrafter"/>
</dbReference>
<dbReference type="Proteomes" id="UP000683925">
    <property type="component" value="Unassembled WGS sequence"/>
</dbReference>
<dbReference type="OrthoDB" id="10009520at2759"/>
<evidence type="ECO:0000259" key="10">
    <source>
        <dbReference type="PROSITE" id="PS51873"/>
    </source>
</evidence>
<dbReference type="PROSITE" id="PS51873">
    <property type="entry name" value="TRIAD"/>
    <property type="match status" value="1"/>
</dbReference>
<dbReference type="GO" id="GO:0004842">
    <property type="term" value="F:ubiquitin-protein transferase activity"/>
    <property type="evidence" value="ECO:0007669"/>
    <property type="project" value="TreeGrafter"/>
</dbReference>
<dbReference type="OMA" id="PTADCAY"/>
<dbReference type="GO" id="GO:0097039">
    <property type="term" value="P:protein linear polyubiquitination"/>
    <property type="evidence" value="ECO:0007669"/>
    <property type="project" value="TreeGrafter"/>
</dbReference>
<evidence type="ECO:0000256" key="2">
    <source>
        <dbReference type="ARBA" id="ARBA00022679"/>
    </source>
</evidence>
<evidence type="ECO:0000256" key="3">
    <source>
        <dbReference type="ARBA" id="ARBA00022723"/>
    </source>
</evidence>
<dbReference type="CDD" id="cd20335">
    <property type="entry name" value="BRcat_RBR"/>
    <property type="match status" value="1"/>
</dbReference>
<dbReference type="GO" id="GO:0000151">
    <property type="term" value="C:ubiquitin ligase complex"/>
    <property type="evidence" value="ECO:0007669"/>
    <property type="project" value="TreeGrafter"/>
</dbReference>
<protein>
    <recommendedName>
        <fullName evidence="13">RING-type domain-containing protein</fullName>
    </recommendedName>
</protein>
<evidence type="ECO:0000256" key="5">
    <source>
        <dbReference type="ARBA" id="ARBA00022771"/>
    </source>
</evidence>
<keyword evidence="5 8" id="KW-0863">Zinc-finger</keyword>
<dbReference type="InterPro" id="IPR002867">
    <property type="entry name" value="IBR_dom"/>
</dbReference>
<keyword evidence="12" id="KW-1185">Reference proteome</keyword>